<name>A0A371PJP6_9BACL</name>
<sequence>MEEEKKPGSEERDERASLGGWLGHLLALPGEALAYATGKWKAMSASSDMLESAEPLALAPAAVARLKEPWTKLLASGHASGEKGHGAAEGSPWTADEGMLIQRIRSETAEANRNNVTRTEAYRNMYFRTPELHWALLAHLVSRNGGWNMTDLQGEWLPRLLTEEQRRDVFLFLERANALIFQDAYPQLLLYQWSRALGRSLFHLLPAFGVSKFMLPVWKLFWRDKDSALLTTALIVNEQHYIESRVVRNEYYEKRVLHTLFFGLQSLLQLNGVLFPYGSGGGKEACDGENGDGLQLAGLILEDFRDIHERIEFGKRLYAMLFGVPRVFDGARCFAAAVKHTGSRSDYAALLYEDVRHEPPRRVYEEKLLGGRLKKGASRIYSPALQAAWKDHPVEPAEQGDWFHSVDAILPYFRELPLPRNFELTNEYGLMLSKLELAVLAVQRGESPVSDEGNSKSGA</sequence>
<accession>A0A371PJP6</accession>
<dbReference type="AlphaFoldDB" id="A0A371PJP6"/>
<dbReference type="Proteomes" id="UP000261905">
    <property type="component" value="Unassembled WGS sequence"/>
</dbReference>
<evidence type="ECO:0000313" key="2">
    <source>
        <dbReference type="Proteomes" id="UP000261905"/>
    </source>
</evidence>
<dbReference type="EMBL" id="QUBQ01000001">
    <property type="protein sequence ID" value="REK76431.1"/>
    <property type="molecule type" value="Genomic_DNA"/>
</dbReference>
<keyword evidence="2" id="KW-1185">Reference proteome</keyword>
<organism evidence="1 2">
    <name type="scientific">Paenibacillus paeoniae</name>
    <dbReference type="NCBI Taxonomy" id="2292705"/>
    <lineage>
        <taxon>Bacteria</taxon>
        <taxon>Bacillati</taxon>
        <taxon>Bacillota</taxon>
        <taxon>Bacilli</taxon>
        <taxon>Bacillales</taxon>
        <taxon>Paenibacillaceae</taxon>
        <taxon>Paenibacillus</taxon>
    </lineage>
</organism>
<proteinExistence type="predicted"/>
<evidence type="ECO:0000313" key="1">
    <source>
        <dbReference type="EMBL" id="REK76431.1"/>
    </source>
</evidence>
<dbReference type="InterPro" id="IPR019658">
    <property type="entry name" value="DUF2515"/>
</dbReference>
<comment type="caution">
    <text evidence="1">The sequence shown here is derived from an EMBL/GenBank/DDBJ whole genome shotgun (WGS) entry which is preliminary data.</text>
</comment>
<protein>
    <submittedName>
        <fullName evidence="1">DUF2515 domain-containing protein</fullName>
    </submittedName>
</protein>
<dbReference type="RefSeq" id="WP_116043372.1">
    <property type="nucleotide sequence ID" value="NZ_QUBQ01000001.1"/>
</dbReference>
<gene>
    <name evidence="1" type="ORF">DX130_05160</name>
</gene>
<dbReference type="Pfam" id="PF10720">
    <property type="entry name" value="DUF2515"/>
    <property type="match status" value="1"/>
</dbReference>
<dbReference type="OrthoDB" id="2690514at2"/>
<reference evidence="1 2" key="1">
    <citation type="submission" date="2018-08" db="EMBL/GenBank/DDBJ databases">
        <title>Paenibacillus sp. M4BSY-1, whole genome shotgun sequence.</title>
        <authorList>
            <person name="Tuo L."/>
        </authorList>
    </citation>
    <scope>NUCLEOTIDE SEQUENCE [LARGE SCALE GENOMIC DNA]</scope>
    <source>
        <strain evidence="1 2">M4BSY-1</strain>
    </source>
</reference>